<dbReference type="PANTHER" id="PTHR28206">
    <property type="entry name" value="NUCLEOPORIN POM152"/>
    <property type="match status" value="1"/>
</dbReference>
<reference evidence="5 6" key="1">
    <citation type="journal article" date="2015" name="Genome Biol. Evol.">
        <title>Phylogenomic analyses indicate that early fungi evolved digesting cell walls of algal ancestors of land plants.</title>
        <authorList>
            <person name="Chang Y."/>
            <person name="Wang S."/>
            <person name="Sekimoto S."/>
            <person name="Aerts A.L."/>
            <person name="Choi C."/>
            <person name="Clum A."/>
            <person name="LaButti K.M."/>
            <person name="Lindquist E.A."/>
            <person name="Yee Ngan C."/>
            <person name="Ohm R.A."/>
            <person name="Salamov A.A."/>
            <person name="Grigoriev I.V."/>
            <person name="Spatafora J.W."/>
            <person name="Berbee M.L."/>
        </authorList>
    </citation>
    <scope>NUCLEOTIDE SEQUENCE [LARGE SCALE GENOMIC DNA]</scope>
    <source>
        <strain evidence="5 6">JEL478</strain>
    </source>
</reference>
<dbReference type="PANTHER" id="PTHR28206:SF1">
    <property type="entry name" value="NUCLEOPORIN POM152"/>
    <property type="match status" value="1"/>
</dbReference>
<feature type="compositionally biased region" description="Low complexity" evidence="1">
    <location>
        <begin position="17"/>
        <end position="30"/>
    </location>
</feature>
<keyword evidence="6" id="KW-1185">Reference proteome</keyword>
<dbReference type="GO" id="GO:0006999">
    <property type="term" value="P:nuclear pore organization"/>
    <property type="evidence" value="ECO:0007669"/>
    <property type="project" value="TreeGrafter"/>
</dbReference>
<dbReference type="Proteomes" id="UP000070544">
    <property type="component" value="Unassembled WGS sequence"/>
</dbReference>
<accession>A0A139A2X5</accession>
<evidence type="ECO:0000256" key="1">
    <source>
        <dbReference type="SAM" id="MobiDB-lite"/>
    </source>
</evidence>
<dbReference type="Pfam" id="PF24312">
    <property type="entry name" value="Ig-like_POM152"/>
    <property type="match status" value="1"/>
</dbReference>
<feature type="domain" description="Nucleoporin POM152 immunoglobulin-like" evidence="2">
    <location>
        <begin position="641"/>
        <end position="743"/>
    </location>
</feature>
<evidence type="ECO:0000313" key="6">
    <source>
        <dbReference type="Proteomes" id="UP000070544"/>
    </source>
</evidence>
<dbReference type="InterPro" id="IPR056540">
    <property type="entry name" value="TMD_POM152"/>
</dbReference>
<feature type="domain" description="Nucleoporin POM152 Ig-like" evidence="4">
    <location>
        <begin position="846"/>
        <end position="928"/>
    </location>
</feature>
<feature type="region of interest" description="Disordered" evidence="1">
    <location>
        <begin position="303"/>
        <end position="366"/>
    </location>
</feature>
<evidence type="ECO:0000313" key="5">
    <source>
        <dbReference type="EMBL" id="KXS11122.1"/>
    </source>
</evidence>
<dbReference type="InterPro" id="IPR056541">
    <property type="entry name" value="Ig-like_POM152"/>
</dbReference>
<evidence type="ECO:0008006" key="7">
    <source>
        <dbReference type="Google" id="ProtNLM"/>
    </source>
</evidence>
<evidence type="ECO:0000259" key="4">
    <source>
        <dbReference type="Pfam" id="PF24312"/>
    </source>
</evidence>
<protein>
    <recommendedName>
        <fullName evidence="7">Nucleoporin Pom152</fullName>
    </recommendedName>
</protein>
<proteinExistence type="predicted"/>
<feature type="domain" description="Nucleoporin POM152 N-terminal transmembrane" evidence="3">
    <location>
        <begin position="83"/>
        <end position="176"/>
    </location>
</feature>
<dbReference type="InterPro" id="IPR037701">
    <property type="entry name" value="Pom152"/>
</dbReference>
<dbReference type="Pfam" id="PF23664">
    <property type="entry name" value="Ig_Pom152"/>
    <property type="match status" value="1"/>
</dbReference>
<evidence type="ECO:0000259" key="2">
    <source>
        <dbReference type="Pfam" id="PF23664"/>
    </source>
</evidence>
<dbReference type="OrthoDB" id="5529162at2759"/>
<name>A0A139A2X5_GONPJ</name>
<evidence type="ECO:0000259" key="3">
    <source>
        <dbReference type="Pfam" id="PF24097"/>
    </source>
</evidence>
<dbReference type="GO" id="GO:0006606">
    <property type="term" value="P:protein import into nucleus"/>
    <property type="evidence" value="ECO:0007669"/>
    <property type="project" value="TreeGrafter"/>
</dbReference>
<dbReference type="GO" id="GO:0070762">
    <property type="term" value="C:nuclear pore transmembrane ring"/>
    <property type="evidence" value="ECO:0007669"/>
    <property type="project" value="TreeGrafter"/>
</dbReference>
<dbReference type="InterPro" id="IPR056544">
    <property type="entry name" value="Ig_POM152"/>
</dbReference>
<feature type="region of interest" description="Disordered" evidence="1">
    <location>
        <begin position="1"/>
        <end position="76"/>
    </location>
</feature>
<feature type="compositionally biased region" description="Basic and acidic residues" evidence="1">
    <location>
        <begin position="1"/>
        <end position="16"/>
    </location>
</feature>
<dbReference type="STRING" id="1344416.A0A139A2X5"/>
<dbReference type="GO" id="GO:0017056">
    <property type="term" value="F:structural constituent of nuclear pore"/>
    <property type="evidence" value="ECO:0007669"/>
    <property type="project" value="InterPro"/>
</dbReference>
<feature type="compositionally biased region" description="Pro residues" evidence="1">
    <location>
        <begin position="58"/>
        <end position="76"/>
    </location>
</feature>
<organism evidence="5 6">
    <name type="scientific">Gonapodya prolifera (strain JEL478)</name>
    <name type="common">Monoblepharis prolifera</name>
    <dbReference type="NCBI Taxonomy" id="1344416"/>
    <lineage>
        <taxon>Eukaryota</taxon>
        <taxon>Fungi</taxon>
        <taxon>Fungi incertae sedis</taxon>
        <taxon>Chytridiomycota</taxon>
        <taxon>Chytridiomycota incertae sedis</taxon>
        <taxon>Monoblepharidomycetes</taxon>
        <taxon>Monoblepharidales</taxon>
        <taxon>Gonapodyaceae</taxon>
        <taxon>Gonapodya</taxon>
    </lineage>
</organism>
<dbReference type="Pfam" id="PF24097">
    <property type="entry name" value="TMD_POM152"/>
    <property type="match status" value="1"/>
</dbReference>
<dbReference type="EMBL" id="KQ965809">
    <property type="protein sequence ID" value="KXS11122.1"/>
    <property type="molecule type" value="Genomic_DNA"/>
</dbReference>
<gene>
    <name evidence="5" type="ORF">M427DRAFT_36307</name>
</gene>
<sequence>MAGRPDPRSPFRDADASARSGLSRRSASAAVPTNAVPDGTLPECYAGRGPSGGRLNPPTSPPPPAPTPVAFPPPTPPVSTAWDPVAQRQVAAALLVALLSYGVTIVRDGRDAFYQNEDNEAGPWVPMRHWYMARWACATVAYVAWLWWAQIPRFQLSTRSAVVFAAVLLTLELAVWDHAYGYSIVRSTLPFKVAAPPKTIPIIQASGEASGSFNRFPGSHLVRSVPFAHARLNPSGSSYCLGANFNKEVHVAISVFGVPPFEVIMEGIPLEDSQAAGWFGGVARGATDPKPFRELLALTSDKALTRRPARVDPNAPQVEPLPPSSSSKSTPAHPPEHQIHSLTLTRPVPPRLAPRRVGQTGDGGHPVDFPLRVLRCPEVTLAVAQGDPDGGGGGGGRGGFHPVPEIERPTYRTNRCSDGATDFSFVVRAVPPAQVWYRRKSPDDFAGSDGPVVVEDKIGLAEIEGVKGWERWKARDLTVPVQARMEREGAWVIALEKVADGANNTIFYIPSPLTFPPSPPLSHLEESSISDTLPPDPRQLSHFGQSHISRLVLDVHSPPSIKFTQSQLSLLVNKTARATIALDGVPPFRGMAGLDGLERGSRTVHVDVERPGVYNLVGVEDFYCPSGRTLSPHTLVVTPVPPPTLHVTSDPILSSCLGETGLRLNLMFTGTPPFEARYVVRQVGVKGSESKPITVRSHRNGKTEVVSPEKEGQYEYEFVELGDDNYELFPLAERFKFEQRVHPPSTTKWIEKAAEGVQNACLGDEVSMKVQLTGTPPWTLQYYVSTPRNRTLVTLPNLDSRTVNLDPVRPREPGVFTFQLVRIADKNGCTRDLEEGSIEVKVQDSRPTVRFDLKDQEVVWMREGDRASLPLQFMGQTPYTITLIHNETGEETSHSQFWNAEVSAMVSKPGTYTISSVRDKFCAGTAKDVSTAEVGVIPKPSLHLTISPPVEIPVPSSGSSYTYPPVCRGQDSHFDVHMEGRKPFKLRYGVKTESVGDRSRTWESMSLFLEQSQAFFTYRLRSLSDDNYKERLPARGSVVYTVHDRPTAELTDRPSAPIRRCASQRGGGGEKMRVSFSKGTPPYRLAYTVRAEGPGSAAIVKEEVVTAGSEVELDVGAAVDQVEREAGAGAFLGGPVWISLTDLTDGNNCTSSLVGGAKSVAEVDIVEPPRVDTEGGHICVGERVEYRVRGEGGRVVEFSLGSQEGKQVEVSSGQLTISPSRPGKLKVVSFCCRNTTDVPMYEVFPVPSTKIEDGKNVSEILYEGEGSKVHVSLFGTPPFGVVLLRTTLQPRFAGTIRDVRPSDIISRKEFRLTSETDTLEFPFTEDGQVTLWTVEKVWDANCRNPPEGKALQVVQGDFTDI</sequence>